<evidence type="ECO:0000313" key="1">
    <source>
        <dbReference type="EMBL" id="ROP41775.1"/>
    </source>
</evidence>
<dbReference type="RefSeq" id="WP_148089006.1">
    <property type="nucleotide sequence ID" value="NZ_RJKM01000001.1"/>
</dbReference>
<dbReference type="OrthoDB" id="3690812at2"/>
<protein>
    <submittedName>
        <fullName evidence="1">Uncharacterized protein</fullName>
    </submittedName>
</protein>
<accession>A0A3N1HH00</accession>
<proteinExistence type="predicted"/>
<dbReference type="AlphaFoldDB" id="A0A3N1HH00"/>
<reference evidence="1 2" key="1">
    <citation type="submission" date="2018-11" db="EMBL/GenBank/DDBJ databases">
        <title>Sequencing the genomes of 1000 actinobacteria strains.</title>
        <authorList>
            <person name="Klenk H.-P."/>
        </authorList>
    </citation>
    <scope>NUCLEOTIDE SEQUENCE [LARGE SCALE GENOMIC DNA]</scope>
    <source>
        <strain evidence="1 2">DSM 44231</strain>
    </source>
</reference>
<organism evidence="1 2">
    <name type="scientific">Saccharothrix texasensis</name>
    <dbReference type="NCBI Taxonomy" id="103734"/>
    <lineage>
        <taxon>Bacteria</taxon>
        <taxon>Bacillati</taxon>
        <taxon>Actinomycetota</taxon>
        <taxon>Actinomycetes</taxon>
        <taxon>Pseudonocardiales</taxon>
        <taxon>Pseudonocardiaceae</taxon>
        <taxon>Saccharothrix</taxon>
    </lineage>
</organism>
<dbReference type="EMBL" id="RJKM01000001">
    <property type="protein sequence ID" value="ROP41775.1"/>
    <property type="molecule type" value="Genomic_DNA"/>
</dbReference>
<evidence type="ECO:0000313" key="2">
    <source>
        <dbReference type="Proteomes" id="UP000268727"/>
    </source>
</evidence>
<sequence length="188" mass="18478">MWTLAVPELLSAARRSFAGVVVAMSVAVGVVAAAPMAQAADVELLSCVGSGANTYQPGVTAQPRVVAIGSSADYGSCVSSGSPAITSGGYAITANGLVSCLGGGVSITVTITWNTGETTTVAAVGLLVLRPANEVVVVYQGTVTAGRFTGASVVMTAALLNATPAQCFTPEGVTGTSGPANITITQLV</sequence>
<dbReference type="Proteomes" id="UP000268727">
    <property type="component" value="Unassembled WGS sequence"/>
</dbReference>
<gene>
    <name evidence="1" type="ORF">EDD40_7218</name>
</gene>
<comment type="caution">
    <text evidence="1">The sequence shown here is derived from an EMBL/GenBank/DDBJ whole genome shotgun (WGS) entry which is preliminary data.</text>
</comment>
<name>A0A3N1HH00_9PSEU</name>
<keyword evidence="2" id="KW-1185">Reference proteome</keyword>